<dbReference type="Pfam" id="PF22682">
    <property type="entry name" value="Ribosomal_uL24m-like"/>
    <property type="match status" value="1"/>
</dbReference>
<evidence type="ECO:0008006" key="7">
    <source>
        <dbReference type="Google" id="ProtNLM"/>
    </source>
</evidence>
<dbReference type="PROSITE" id="PS01108">
    <property type="entry name" value="RIBOSOMAL_L24"/>
    <property type="match status" value="1"/>
</dbReference>
<evidence type="ECO:0000313" key="5">
    <source>
        <dbReference type="EMBL" id="OWP05984.1"/>
    </source>
</evidence>
<dbReference type="GO" id="GO:0003723">
    <property type="term" value="F:RNA binding"/>
    <property type="evidence" value="ECO:0007669"/>
    <property type="project" value="InterPro"/>
</dbReference>
<dbReference type="GO" id="GO:1990904">
    <property type="term" value="C:ribonucleoprotein complex"/>
    <property type="evidence" value="ECO:0007669"/>
    <property type="project" value="UniProtKB-KW"/>
</dbReference>
<dbReference type="Proteomes" id="UP000242519">
    <property type="component" value="Unassembled WGS sequence"/>
</dbReference>
<dbReference type="InParanoid" id="A0A218ZE11"/>
<dbReference type="InterPro" id="IPR041988">
    <property type="entry name" value="Ribosomal_uL24_KOW"/>
</dbReference>
<dbReference type="Gene3D" id="2.30.30.30">
    <property type="match status" value="1"/>
</dbReference>
<proteinExistence type="inferred from homology"/>
<keyword evidence="2" id="KW-0689">Ribosomal protein</keyword>
<keyword evidence="3" id="KW-0687">Ribonucleoprotein</keyword>
<sequence>MQKVFRRTIMAEKQAARRLAKKKDKYHRQLWRTEAEQNQIHRADEIKTLKTARAVRREDYELGPLAPKRDVGDEVETYGTISMQRAQGRTLHGKEKSDILDFWGGAKNINIVKGDRVVILHGRDKGKIGLVINVDVNRAEASVKGLNMMDIAVPAYMISKEDPDKRPIRTVEQPVSLKYLRLVHAIRDPETGERRDVIVKRVERQPFDHRRHLIAPHFRRPLRIIPGIAQPISWPKKEKVTHEVYANDTLRMEVEARTFVPTLLTPPMPGSVIDELRNRYSIFRTRHEPEYIEKKEKEEQEKEERKKTIRKMRTPLNEANRKARKERKKLGKGKLTEDMLLKIGQVIARRMGSRSDDADVSKEATPVAA</sequence>
<dbReference type="AlphaFoldDB" id="A0A218ZE11"/>
<evidence type="ECO:0000256" key="1">
    <source>
        <dbReference type="ARBA" id="ARBA00010618"/>
    </source>
</evidence>
<dbReference type="InterPro" id="IPR005825">
    <property type="entry name" value="Ribosomal_uL24_CS"/>
</dbReference>
<dbReference type="InterPro" id="IPR014722">
    <property type="entry name" value="Rib_uL2_dom2"/>
</dbReference>
<dbReference type="InterPro" id="IPR008991">
    <property type="entry name" value="Translation_prot_SH3-like_sf"/>
</dbReference>
<comment type="similarity">
    <text evidence="1">Belongs to the universal ribosomal protein uL24 family.</text>
</comment>
<dbReference type="CDD" id="cd06089">
    <property type="entry name" value="KOW_RPL26"/>
    <property type="match status" value="1"/>
</dbReference>
<keyword evidence="6" id="KW-1185">Reference proteome</keyword>
<name>A0A218ZE11_9HELO</name>
<accession>A0A218ZE11</accession>
<feature type="compositionally biased region" description="Basic and acidic residues" evidence="4">
    <location>
        <begin position="293"/>
        <end position="306"/>
    </location>
</feature>
<dbReference type="GO" id="GO:0003735">
    <property type="term" value="F:structural constituent of ribosome"/>
    <property type="evidence" value="ECO:0007669"/>
    <property type="project" value="InterPro"/>
</dbReference>
<evidence type="ECO:0000256" key="3">
    <source>
        <dbReference type="ARBA" id="ARBA00023274"/>
    </source>
</evidence>
<feature type="region of interest" description="Disordered" evidence="4">
    <location>
        <begin position="350"/>
        <end position="369"/>
    </location>
</feature>
<feature type="compositionally biased region" description="Basic and acidic residues" evidence="4">
    <location>
        <begin position="353"/>
        <end position="362"/>
    </location>
</feature>
<gene>
    <name evidence="5" type="ORF">B2J93_6308</name>
</gene>
<organism evidence="5 6">
    <name type="scientific">Diplocarpon coronariae</name>
    <dbReference type="NCBI Taxonomy" id="2795749"/>
    <lineage>
        <taxon>Eukaryota</taxon>
        <taxon>Fungi</taxon>
        <taxon>Dikarya</taxon>
        <taxon>Ascomycota</taxon>
        <taxon>Pezizomycotina</taxon>
        <taxon>Leotiomycetes</taxon>
        <taxon>Helotiales</taxon>
        <taxon>Drepanopezizaceae</taxon>
        <taxon>Diplocarpon</taxon>
    </lineage>
</organism>
<evidence type="ECO:0000256" key="4">
    <source>
        <dbReference type="SAM" id="MobiDB-lite"/>
    </source>
</evidence>
<evidence type="ECO:0000313" key="6">
    <source>
        <dbReference type="Proteomes" id="UP000242519"/>
    </source>
</evidence>
<comment type="caution">
    <text evidence="5">The sequence shown here is derived from an EMBL/GenBank/DDBJ whole genome shotgun (WGS) entry which is preliminary data.</text>
</comment>
<reference evidence="5 6" key="1">
    <citation type="submission" date="2017-04" db="EMBL/GenBank/DDBJ databases">
        <title>Draft genome sequence of Marssonina coronaria NL1: causal agent of apple blotch.</title>
        <authorList>
            <person name="Cheng Q."/>
        </authorList>
    </citation>
    <scope>NUCLEOTIDE SEQUENCE [LARGE SCALE GENOMIC DNA]</scope>
    <source>
        <strain evidence="5 6">NL1</strain>
    </source>
</reference>
<dbReference type="SUPFAM" id="SSF50104">
    <property type="entry name" value="Translation proteins SH3-like domain"/>
    <property type="match status" value="1"/>
</dbReference>
<dbReference type="GO" id="GO:0005840">
    <property type="term" value="C:ribosome"/>
    <property type="evidence" value="ECO:0007669"/>
    <property type="project" value="UniProtKB-KW"/>
</dbReference>
<dbReference type="EMBL" id="MZNU01000059">
    <property type="protein sequence ID" value="OWP05984.1"/>
    <property type="molecule type" value="Genomic_DNA"/>
</dbReference>
<dbReference type="STRING" id="503106.A0A218ZE11"/>
<dbReference type="PANTHER" id="PTHR12903">
    <property type="entry name" value="MITOCHONDRIAL RIBOSOMAL PROTEIN L24"/>
    <property type="match status" value="1"/>
</dbReference>
<feature type="compositionally biased region" description="Basic residues" evidence="4">
    <location>
        <begin position="322"/>
        <end position="332"/>
    </location>
</feature>
<dbReference type="OrthoDB" id="359154at2759"/>
<evidence type="ECO:0000256" key="2">
    <source>
        <dbReference type="ARBA" id="ARBA00022980"/>
    </source>
</evidence>
<dbReference type="InterPro" id="IPR003256">
    <property type="entry name" value="Ribosomal_uL24"/>
</dbReference>
<dbReference type="GO" id="GO:0006412">
    <property type="term" value="P:translation"/>
    <property type="evidence" value="ECO:0007669"/>
    <property type="project" value="InterPro"/>
</dbReference>
<protein>
    <recommendedName>
        <fullName evidence="7">KOW domain-containing protein</fullName>
    </recommendedName>
</protein>
<feature type="region of interest" description="Disordered" evidence="4">
    <location>
        <begin position="293"/>
        <end position="333"/>
    </location>
</feature>